<keyword evidence="2" id="KW-0645">Protease</keyword>
<dbReference type="InterPro" id="IPR036286">
    <property type="entry name" value="LexA/Signal_pep-like_sf"/>
</dbReference>
<evidence type="ECO:0000259" key="11">
    <source>
        <dbReference type="Pfam" id="PF00717"/>
    </source>
</evidence>
<dbReference type="PROSITE" id="PS00501">
    <property type="entry name" value="SPASE_I_1"/>
    <property type="match status" value="1"/>
</dbReference>
<dbReference type="CDD" id="cd06462">
    <property type="entry name" value="Peptidase_S24_S26"/>
    <property type="match status" value="1"/>
</dbReference>
<keyword evidence="5" id="KW-0256">Endoplasmic reticulum</keyword>
<dbReference type="EC" id="3.4.21.89" evidence="12"/>
<evidence type="ECO:0000256" key="10">
    <source>
        <dbReference type="SAM" id="Phobius"/>
    </source>
</evidence>
<dbReference type="InterPro" id="IPR015927">
    <property type="entry name" value="Peptidase_S24_S26A/B/C"/>
</dbReference>
<dbReference type="InterPro" id="IPR001733">
    <property type="entry name" value="Peptidase_S26B"/>
</dbReference>
<dbReference type="GO" id="GO:0016020">
    <property type="term" value="C:membrane"/>
    <property type="evidence" value="ECO:0007669"/>
    <property type="project" value="InterPro"/>
</dbReference>
<keyword evidence="13" id="KW-1185">Reference proteome</keyword>
<evidence type="ECO:0000256" key="4">
    <source>
        <dbReference type="ARBA" id="ARBA00022801"/>
    </source>
</evidence>
<keyword evidence="8 10" id="KW-0472">Membrane</keyword>
<dbReference type="GO" id="GO:0009003">
    <property type="term" value="F:signal peptidase activity"/>
    <property type="evidence" value="ECO:0007669"/>
    <property type="project" value="UniProtKB-EC"/>
</dbReference>
<evidence type="ECO:0000256" key="2">
    <source>
        <dbReference type="ARBA" id="ARBA00022670"/>
    </source>
</evidence>
<evidence type="ECO:0000313" key="12">
    <source>
        <dbReference type="EMBL" id="BBE42907.1"/>
    </source>
</evidence>
<evidence type="ECO:0000256" key="8">
    <source>
        <dbReference type="ARBA" id="ARBA00023136"/>
    </source>
</evidence>
<feature type="transmembrane region" description="Helical" evidence="10">
    <location>
        <begin position="136"/>
        <end position="154"/>
    </location>
</feature>
<protein>
    <submittedName>
        <fullName evidence="12">Signal peptidase I</fullName>
        <ecNumber evidence="12">3.4.21.89</ecNumber>
    </submittedName>
</protein>
<accession>A0A4P2VG77</accession>
<evidence type="ECO:0000313" key="13">
    <source>
        <dbReference type="Proteomes" id="UP000509448"/>
    </source>
</evidence>
<feature type="transmembrane region" description="Helical" evidence="10">
    <location>
        <begin position="21"/>
        <end position="42"/>
    </location>
</feature>
<comment type="function">
    <text evidence="9">Catalytic component of the signal peptidase complex (SPC) which catalyzes the cleavage of N-terminal signal sequences from nascent proteins as they are translocated into the lumen of the endoplasmic reticulum. Specifically cleaves N-terminal signal peptides that contain a hydrophobic alpha-helix (h-region) shorter than 18-20 amino acids.</text>
</comment>
<dbReference type="EMBL" id="AP018732">
    <property type="protein sequence ID" value="BBE42907.1"/>
    <property type="molecule type" value="Genomic_DNA"/>
</dbReference>
<keyword evidence="4 12" id="KW-0378">Hydrolase</keyword>
<keyword evidence="3 10" id="KW-0812">Transmembrane</keyword>
<proteinExistence type="predicted"/>
<dbReference type="GO" id="GO:0004252">
    <property type="term" value="F:serine-type endopeptidase activity"/>
    <property type="evidence" value="ECO:0007669"/>
    <property type="project" value="InterPro"/>
</dbReference>
<dbReference type="Proteomes" id="UP000509448">
    <property type="component" value="Chromosome"/>
</dbReference>
<feature type="domain" description="Peptidase S24/S26A/S26B/S26C" evidence="11">
    <location>
        <begin position="41"/>
        <end position="120"/>
    </location>
</feature>
<keyword evidence="6" id="KW-0735">Signal-anchor</keyword>
<organism evidence="12 13">
    <name type="scientific">Conexivisphaera calida</name>
    <dbReference type="NCBI Taxonomy" id="1874277"/>
    <lineage>
        <taxon>Archaea</taxon>
        <taxon>Nitrososphaerota</taxon>
        <taxon>Conexivisphaeria</taxon>
        <taxon>Conexivisphaerales</taxon>
        <taxon>Conexivisphaeraceae</taxon>
        <taxon>Conexivisphaera</taxon>
    </lineage>
</organism>
<keyword evidence="7 10" id="KW-1133">Transmembrane helix</keyword>
<dbReference type="RefSeq" id="WP_174449085.1">
    <property type="nucleotide sequence ID" value="NZ_AP018732.1"/>
</dbReference>
<dbReference type="GeneID" id="55585337"/>
<sequence length="162" mass="17453">MLPAGPKYGRMCKILRYAADAVLILAVISAALLLLNRLGVAFPVEGISMLPALHTGDLALVVPTSVSSVPLGDVVVYRSPMGIFVIHRVIERGSGYVVVKGDNNPFPDPWDVTNSMLVGRVFAVVDYIGYLALPPYTYSIALALVVMYVAYLACRRIGREAS</sequence>
<dbReference type="OrthoDB" id="4822at2157"/>
<comment type="subcellular location">
    <subcellularLocation>
        <location evidence="1">Endoplasmic reticulum membrane</location>
        <topology evidence="1">Single-pass type II membrane protein</topology>
    </subcellularLocation>
</comment>
<evidence type="ECO:0000256" key="7">
    <source>
        <dbReference type="ARBA" id="ARBA00022989"/>
    </source>
</evidence>
<gene>
    <name evidence="12" type="ORF">NAS2_1527</name>
</gene>
<dbReference type="GO" id="GO:0006465">
    <property type="term" value="P:signal peptide processing"/>
    <property type="evidence" value="ECO:0007669"/>
    <property type="project" value="InterPro"/>
</dbReference>
<evidence type="ECO:0000256" key="3">
    <source>
        <dbReference type="ARBA" id="ARBA00022692"/>
    </source>
</evidence>
<dbReference type="SUPFAM" id="SSF51306">
    <property type="entry name" value="LexA/Signal peptidase"/>
    <property type="match status" value="1"/>
</dbReference>
<name>A0A4P2VG77_9ARCH</name>
<evidence type="ECO:0000256" key="1">
    <source>
        <dbReference type="ARBA" id="ARBA00004648"/>
    </source>
</evidence>
<evidence type="ECO:0000256" key="5">
    <source>
        <dbReference type="ARBA" id="ARBA00022824"/>
    </source>
</evidence>
<dbReference type="NCBIfam" id="TIGR02228">
    <property type="entry name" value="sigpep_I_arch"/>
    <property type="match status" value="1"/>
</dbReference>
<dbReference type="InterPro" id="IPR019756">
    <property type="entry name" value="Pept_S26A_signal_pept_1_Ser-AS"/>
</dbReference>
<evidence type="ECO:0000256" key="9">
    <source>
        <dbReference type="ARBA" id="ARBA00045533"/>
    </source>
</evidence>
<evidence type="ECO:0000256" key="6">
    <source>
        <dbReference type="ARBA" id="ARBA00022968"/>
    </source>
</evidence>
<dbReference type="Gene3D" id="2.10.109.10">
    <property type="entry name" value="Umud Fragment, subunit A"/>
    <property type="match status" value="1"/>
</dbReference>
<dbReference type="KEGG" id="ccai:NAS2_1527"/>
<dbReference type="AlphaFoldDB" id="A0A4P2VG77"/>
<dbReference type="Pfam" id="PF00717">
    <property type="entry name" value="Peptidase_S24"/>
    <property type="match status" value="1"/>
</dbReference>
<reference evidence="12 13" key="1">
    <citation type="journal article" date="2019" name="ISME J.">
        <title>Isolation and characterization of a thermophilic sulfur- and iron-reducing thaumarchaeote from a terrestrial acidic hot spring.</title>
        <authorList>
            <person name="Kato S."/>
            <person name="Itoh T."/>
            <person name="Yuki M."/>
            <person name="Nagamori M."/>
            <person name="Ohnishi M."/>
            <person name="Uematsu K."/>
            <person name="Suzuki K."/>
            <person name="Takashina T."/>
            <person name="Ohkuma M."/>
        </authorList>
    </citation>
    <scope>NUCLEOTIDE SEQUENCE [LARGE SCALE GENOMIC DNA]</scope>
    <source>
        <strain evidence="12 13">NAS-02</strain>
    </source>
</reference>